<comment type="caution">
    <text evidence="4">The sequence shown here is derived from an EMBL/GenBank/DDBJ whole genome shotgun (WGS) entry which is preliminary data.</text>
</comment>
<feature type="domain" description="Transposase (putative) gypsy type" evidence="3">
    <location>
        <begin position="73"/>
        <end position="140"/>
    </location>
</feature>
<sequence>MPSSSSPIVVLSDTESGDDDAAFSRPAGEYFTSSLCTQAEVDALCEKHGVPKEFAARPAGELHACTPPPPGAVCVYAHALKSGLRFPLHPFFSEALSHFGLAPGQLTPNGWRVLLGFVVLCRSAGVPPSLAVFRHFFSVKTRFWSFFVSKKGAGALFTGVTHSKSDRDWKRGFFFLTSSQPWPCPVHWGEQPSKIFTASPVLSSQDNKSVAKIVYSHGPAVDLRTYLSVADLAAAFSTNPTEASPPPSLQLSPRSTGSEGMDLAADEAVASPEKVEAQPVCDTPHLSGKKRKVEEVASRKDGIRRSEPNTPPAAPPGLHAPPLSGCLAPGLRAPPVSDQNPRHLPVPDAHGGDGADWEEAWKVLDSIVPPGRQHEFAVAKPSDVVKSSFVAFRQAANYVSYSLNYALELDQKQRAHERDIAVLREQLQNAKAELASAKRVMEAERKNAKAELAAARQAAAAEVESAKTAAVQQFLGSKEYTRRIAEQALPAYESGAEDMKRVALRLNPRLDAAMLVLPLD</sequence>
<dbReference type="Pfam" id="PF04195">
    <property type="entry name" value="Transposase_28"/>
    <property type="match status" value="1"/>
</dbReference>
<evidence type="ECO:0000313" key="4">
    <source>
        <dbReference type="EMBL" id="KAK1604635.1"/>
    </source>
</evidence>
<feature type="coiled-coil region" evidence="1">
    <location>
        <begin position="406"/>
        <end position="458"/>
    </location>
</feature>
<protein>
    <recommendedName>
        <fullName evidence="3">Transposase (putative) gypsy type domain-containing protein</fullName>
    </recommendedName>
</protein>
<feature type="region of interest" description="Disordered" evidence="2">
    <location>
        <begin position="1"/>
        <end position="20"/>
    </location>
</feature>
<evidence type="ECO:0000256" key="1">
    <source>
        <dbReference type="SAM" id="Coils"/>
    </source>
</evidence>
<reference evidence="4" key="1">
    <citation type="submission" date="2023-07" db="EMBL/GenBank/DDBJ databases">
        <title>A chromosome-level genome assembly of Lolium multiflorum.</title>
        <authorList>
            <person name="Chen Y."/>
            <person name="Copetti D."/>
            <person name="Kolliker R."/>
            <person name="Studer B."/>
        </authorList>
    </citation>
    <scope>NUCLEOTIDE SEQUENCE</scope>
    <source>
        <strain evidence="4">02402/16</strain>
        <tissue evidence="4">Leaf</tissue>
    </source>
</reference>
<feature type="compositionally biased region" description="Basic and acidic residues" evidence="2">
    <location>
        <begin position="292"/>
        <end position="307"/>
    </location>
</feature>
<evidence type="ECO:0000256" key="2">
    <source>
        <dbReference type="SAM" id="MobiDB-lite"/>
    </source>
</evidence>
<dbReference type="EMBL" id="JAUUTY010000007">
    <property type="protein sequence ID" value="KAK1604635.1"/>
    <property type="molecule type" value="Genomic_DNA"/>
</dbReference>
<dbReference type="PANTHER" id="PTHR31099:SF28">
    <property type="entry name" value="F5J5.12"/>
    <property type="match status" value="1"/>
</dbReference>
<feature type="compositionally biased region" description="Pro residues" evidence="2">
    <location>
        <begin position="309"/>
        <end position="319"/>
    </location>
</feature>
<gene>
    <name evidence="4" type="ORF">QYE76_028308</name>
</gene>
<keyword evidence="1" id="KW-0175">Coiled coil</keyword>
<dbReference type="InterPro" id="IPR007321">
    <property type="entry name" value="Transposase_28"/>
</dbReference>
<dbReference type="PANTHER" id="PTHR31099">
    <property type="entry name" value="OS06G0165300 PROTEIN"/>
    <property type="match status" value="1"/>
</dbReference>
<dbReference type="Proteomes" id="UP001231189">
    <property type="component" value="Unassembled WGS sequence"/>
</dbReference>
<evidence type="ECO:0000313" key="5">
    <source>
        <dbReference type="Proteomes" id="UP001231189"/>
    </source>
</evidence>
<proteinExistence type="predicted"/>
<feature type="region of interest" description="Disordered" evidence="2">
    <location>
        <begin position="238"/>
        <end position="353"/>
    </location>
</feature>
<organism evidence="4 5">
    <name type="scientific">Lolium multiflorum</name>
    <name type="common">Italian ryegrass</name>
    <name type="synonym">Lolium perenne subsp. multiflorum</name>
    <dbReference type="NCBI Taxonomy" id="4521"/>
    <lineage>
        <taxon>Eukaryota</taxon>
        <taxon>Viridiplantae</taxon>
        <taxon>Streptophyta</taxon>
        <taxon>Embryophyta</taxon>
        <taxon>Tracheophyta</taxon>
        <taxon>Spermatophyta</taxon>
        <taxon>Magnoliopsida</taxon>
        <taxon>Liliopsida</taxon>
        <taxon>Poales</taxon>
        <taxon>Poaceae</taxon>
        <taxon>BOP clade</taxon>
        <taxon>Pooideae</taxon>
        <taxon>Poodae</taxon>
        <taxon>Poeae</taxon>
        <taxon>Poeae Chloroplast Group 2 (Poeae type)</taxon>
        <taxon>Loliodinae</taxon>
        <taxon>Loliinae</taxon>
        <taxon>Lolium</taxon>
    </lineage>
</organism>
<name>A0AAD8QKQ4_LOLMU</name>
<evidence type="ECO:0000259" key="3">
    <source>
        <dbReference type="Pfam" id="PF04195"/>
    </source>
</evidence>
<keyword evidence="5" id="KW-1185">Reference proteome</keyword>
<dbReference type="AlphaFoldDB" id="A0AAD8QKQ4"/>
<accession>A0AAD8QKQ4</accession>